<accession>A0A5B0M6Y3</accession>
<sequence>MLSQYIVISVWYISAVYGMYPHAASGMKRVGREAIYAGQDDVSGMAREDPTMIYGRPVKKTGHATTSTSQDRQKENVDVSLEEAKEGISALGMKLEEQMKIFETRVDSVGPISFSKERELADSFKKGVSALIDCHLKTLKSHSNFHTLPTELSTGNHYVQTVYKSLVLSNSMAPGEALQMLGHTLLEQLKPIIIEFHLPTRLKDYVFDFFQRKNIKDGQVNKLAGWEYFFGSIDLLFKHGIIGQKSLNENLRQMQLVDQLYAYSKIFWDGKLLEVTRQDESYITQHWYFPAFHDSLTYLGENEKGMINLYNSYKRLGELVEEYGLDEKPETRFLEDFPMNKYFEMIGRKQVEKIAANSEKANFHPVAQDYHGTDEVESLLNLIKNLLDKGARDDRELNRLVKIGCEMLHLIEIHFFPGIAESKSIKLLGKGSKMMMKKIKFILLHARIDKAVKNADRCYYMCVTKSRIPEEKLSHLNLQVIYQKYQDQINSMYAEFEQAYLSTVQNIEIDTSLWFMAQNDMTGLLRNGPKPLDGLKQIHE</sequence>
<proteinExistence type="predicted"/>
<dbReference type="Proteomes" id="UP000324748">
    <property type="component" value="Unassembled WGS sequence"/>
</dbReference>
<reference evidence="1 2" key="1">
    <citation type="submission" date="2019-05" db="EMBL/GenBank/DDBJ databases">
        <title>Emergence of the Ug99 lineage of the wheat stem rust pathogen through somatic hybridization.</title>
        <authorList>
            <person name="Li F."/>
            <person name="Upadhyaya N.M."/>
            <person name="Sperschneider J."/>
            <person name="Matny O."/>
            <person name="Nguyen-Phuc H."/>
            <person name="Mago R."/>
            <person name="Raley C."/>
            <person name="Miller M.E."/>
            <person name="Silverstein K.A.T."/>
            <person name="Henningsen E."/>
            <person name="Hirsch C.D."/>
            <person name="Visser B."/>
            <person name="Pretorius Z.A."/>
            <person name="Steffenson B.J."/>
            <person name="Schwessinger B."/>
            <person name="Dodds P.N."/>
            <person name="Figueroa M."/>
        </authorList>
    </citation>
    <scope>NUCLEOTIDE SEQUENCE [LARGE SCALE GENOMIC DNA]</scope>
    <source>
        <strain evidence="1">21-0</strain>
    </source>
</reference>
<protein>
    <submittedName>
        <fullName evidence="1">Uncharacterized protein</fullName>
    </submittedName>
</protein>
<dbReference type="EMBL" id="VSWC01000170">
    <property type="protein sequence ID" value="KAA1071798.1"/>
    <property type="molecule type" value="Genomic_DNA"/>
</dbReference>
<keyword evidence="2" id="KW-1185">Reference proteome</keyword>
<name>A0A5B0M6Y3_PUCGR</name>
<organism evidence="1 2">
    <name type="scientific">Puccinia graminis f. sp. tritici</name>
    <dbReference type="NCBI Taxonomy" id="56615"/>
    <lineage>
        <taxon>Eukaryota</taxon>
        <taxon>Fungi</taxon>
        <taxon>Dikarya</taxon>
        <taxon>Basidiomycota</taxon>
        <taxon>Pucciniomycotina</taxon>
        <taxon>Pucciniomycetes</taxon>
        <taxon>Pucciniales</taxon>
        <taxon>Pucciniaceae</taxon>
        <taxon>Puccinia</taxon>
    </lineage>
</organism>
<evidence type="ECO:0000313" key="1">
    <source>
        <dbReference type="EMBL" id="KAA1071798.1"/>
    </source>
</evidence>
<comment type="caution">
    <text evidence="1">The sequence shown here is derived from an EMBL/GenBank/DDBJ whole genome shotgun (WGS) entry which is preliminary data.</text>
</comment>
<evidence type="ECO:0000313" key="2">
    <source>
        <dbReference type="Proteomes" id="UP000324748"/>
    </source>
</evidence>
<dbReference type="AlphaFoldDB" id="A0A5B0M6Y3"/>
<dbReference type="OrthoDB" id="2513278at2759"/>
<gene>
    <name evidence="1" type="ORF">PGT21_019663</name>
</gene>